<dbReference type="Pfam" id="PF19055">
    <property type="entry name" value="ABC2_membrane_7"/>
    <property type="match status" value="1"/>
</dbReference>
<gene>
    <name evidence="10" type="ORF">LSH36_566g01084</name>
</gene>
<name>A0AAD9J7M2_9ANNE</name>
<comment type="similarity">
    <text evidence="2">Belongs to the ABC transporter superfamily. ABCG family. Eye pigment precursor importer (TC 3.A.1.204) subfamily.</text>
</comment>
<keyword evidence="5" id="KW-0547">Nucleotide-binding</keyword>
<sequence>MNVKLRLKEFISNKSRSFEYQPLRKEIKPDYENQTAGTETKGGILSCCCQRRNERTKNILLNVSGIAKPHSLLAILGASGSGKTTLLNCLTNRNLGSLKAEGCILVNGENIGEDLYEISGYIQQEDTFIGNLTVKEHMWFYMSLKKCENTAIGISGSKKGISGGERKRLSFAEKLLTKPSIIFCDEPTSGLDSFTARTVIQSLKLLADKGHTILTTLHQPSSDLFAMFDQIMFMAEGRVAFLGPKNDATKFLSGLGYQCPVNYNISDFFINTLAIIPGQEKEGKETIKKICNSFDESSYAKTIKYQIQEQMNVGNNIKIIEIQQLSKIISNGQSFPDIFRIFEDVSCIRYGYQILLISQWKNVQHLGFHRPLLRDFDIINNFCININLCRFKD</sequence>
<dbReference type="GO" id="GO:0005886">
    <property type="term" value="C:plasma membrane"/>
    <property type="evidence" value="ECO:0007669"/>
    <property type="project" value="TreeGrafter"/>
</dbReference>
<keyword evidence="11" id="KW-1185">Reference proteome</keyword>
<organism evidence="10 11">
    <name type="scientific">Paralvinella palmiformis</name>
    <dbReference type="NCBI Taxonomy" id="53620"/>
    <lineage>
        <taxon>Eukaryota</taxon>
        <taxon>Metazoa</taxon>
        <taxon>Spiralia</taxon>
        <taxon>Lophotrochozoa</taxon>
        <taxon>Annelida</taxon>
        <taxon>Polychaeta</taxon>
        <taxon>Sedentaria</taxon>
        <taxon>Canalipalpata</taxon>
        <taxon>Terebellida</taxon>
        <taxon>Terebelliformia</taxon>
        <taxon>Alvinellidae</taxon>
        <taxon>Paralvinella</taxon>
    </lineage>
</organism>
<dbReference type="PANTHER" id="PTHR48041:SF139">
    <property type="entry name" value="PROTEIN SCARLET"/>
    <property type="match status" value="1"/>
</dbReference>
<evidence type="ECO:0000256" key="6">
    <source>
        <dbReference type="ARBA" id="ARBA00022840"/>
    </source>
</evidence>
<dbReference type="CDD" id="cd03213">
    <property type="entry name" value="ABCG_EPDR"/>
    <property type="match status" value="1"/>
</dbReference>
<dbReference type="GO" id="GO:0140359">
    <property type="term" value="F:ABC-type transporter activity"/>
    <property type="evidence" value="ECO:0007669"/>
    <property type="project" value="InterPro"/>
</dbReference>
<evidence type="ECO:0000256" key="5">
    <source>
        <dbReference type="ARBA" id="ARBA00022741"/>
    </source>
</evidence>
<evidence type="ECO:0000259" key="9">
    <source>
        <dbReference type="PROSITE" id="PS50893"/>
    </source>
</evidence>
<keyword evidence="4" id="KW-0812">Transmembrane</keyword>
<keyword evidence="6" id="KW-0067">ATP-binding</keyword>
<dbReference type="InterPro" id="IPR050352">
    <property type="entry name" value="ABCG_transporters"/>
</dbReference>
<proteinExistence type="inferred from homology"/>
<evidence type="ECO:0000313" key="10">
    <source>
        <dbReference type="EMBL" id="KAK2147170.1"/>
    </source>
</evidence>
<reference evidence="10" key="1">
    <citation type="journal article" date="2023" name="Mol. Biol. Evol.">
        <title>Third-Generation Sequencing Reveals the Adaptive Role of the Epigenome in Three Deep-Sea Polychaetes.</title>
        <authorList>
            <person name="Perez M."/>
            <person name="Aroh O."/>
            <person name="Sun Y."/>
            <person name="Lan Y."/>
            <person name="Juniper S.K."/>
            <person name="Young C.R."/>
            <person name="Angers B."/>
            <person name="Qian P.Y."/>
        </authorList>
    </citation>
    <scope>NUCLEOTIDE SEQUENCE</scope>
    <source>
        <strain evidence="10">P08H-3</strain>
    </source>
</reference>
<keyword evidence="7" id="KW-1133">Transmembrane helix</keyword>
<dbReference type="Gene3D" id="3.40.50.300">
    <property type="entry name" value="P-loop containing nucleotide triphosphate hydrolases"/>
    <property type="match status" value="1"/>
</dbReference>
<evidence type="ECO:0000313" key="11">
    <source>
        <dbReference type="Proteomes" id="UP001208570"/>
    </source>
</evidence>
<dbReference type="PROSITE" id="PS50893">
    <property type="entry name" value="ABC_TRANSPORTER_2"/>
    <property type="match status" value="1"/>
</dbReference>
<dbReference type="InterPro" id="IPR027417">
    <property type="entry name" value="P-loop_NTPase"/>
</dbReference>
<feature type="domain" description="ABC transporter" evidence="9">
    <location>
        <begin position="44"/>
        <end position="261"/>
    </location>
</feature>
<comment type="subcellular location">
    <subcellularLocation>
        <location evidence="1">Membrane</location>
        <topology evidence="1">Multi-pass membrane protein</topology>
    </subcellularLocation>
</comment>
<comment type="caution">
    <text evidence="10">The sequence shown here is derived from an EMBL/GenBank/DDBJ whole genome shotgun (WGS) entry which is preliminary data.</text>
</comment>
<keyword evidence="3" id="KW-0813">Transport</keyword>
<dbReference type="GO" id="GO:0016887">
    <property type="term" value="F:ATP hydrolysis activity"/>
    <property type="evidence" value="ECO:0007669"/>
    <property type="project" value="InterPro"/>
</dbReference>
<dbReference type="InterPro" id="IPR003439">
    <property type="entry name" value="ABC_transporter-like_ATP-bd"/>
</dbReference>
<dbReference type="Proteomes" id="UP001208570">
    <property type="component" value="Unassembled WGS sequence"/>
</dbReference>
<dbReference type="PANTHER" id="PTHR48041">
    <property type="entry name" value="ABC TRANSPORTER G FAMILY MEMBER 28"/>
    <property type="match status" value="1"/>
</dbReference>
<evidence type="ECO:0000256" key="4">
    <source>
        <dbReference type="ARBA" id="ARBA00022692"/>
    </source>
</evidence>
<dbReference type="InterPro" id="IPR003593">
    <property type="entry name" value="AAA+_ATPase"/>
</dbReference>
<protein>
    <recommendedName>
        <fullName evidence="9">ABC transporter domain-containing protein</fullName>
    </recommendedName>
</protein>
<accession>A0AAD9J7M2</accession>
<evidence type="ECO:0000256" key="8">
    <source>
        <dbReference type="ARBA" id="ARBA00023136"/>
    </source>
</evidence>
<dbReference type="EMBL" id="JAODUP010000566">
    <property type="protein sequence ID" value="KAK2147170.1"/>
    <property type="molecule type" value="Genomic_DNA"/>
</dbReference>
<dbReference type="AlphaFoldDB" id="A0AAD9J7M2"/>
<evidence type="ECO:0000256" key="7">
    <source>
        <dbReference type="ARBA" id="ARBA00022989"/>
    </source>
</evidence>
<dbReference type="Pfam" id="PF00005">
    <property type="entry name" value="ABC_tran"/>
    <property type="match status" value="1"/>
</dbReference>
<dbReference type="SMART" id="SM00382">
    <property type="entry name" value="AAA"/>
    <property type="match status" value="1"/>
</dbReference>
<evidence type="ECO:0000256" key="2">
    <source>
        <dbReference type="ARBA" id="ARBA00005814"/>
    </source>
</evidence>
<dbReference type="GO" id="GO:0005524">
    <property type="term" value="F:ATP binding"/>
    <property type="evidence" value="ECO:0007669"/>
    <property type="project" value="UniProtKB-KW"/>
</dbReference>
<keyword evidence="8" id="KW-0472">Membrane</keyword>
<evidence type="ECO:0000256" key="1">
    <source>
        <dbReference type="ARBA" id="ARBA00004141"/>
    </source>
</evidence>
<evidence type="ECO:0000256" key="3">
    <source>
        <dbReference type="ARBA" id="ARBA00022448"/>
    </source>
</evidence>
<dbReference type="InterPro" id="IPR043926">
    <property type="entry name" value="ABCG_dom"/>
</dbReference>
<dbReference type="SUPFAM" id="SSF52540">
    <property type="entry name" value="P-loop containing nucleoside triphosphate hydrolases"/>
    <property type="match status" value="1"/>
</dbReference>